<sequence length="128" mass="14097">MEDARNSTSSQRLSRTFDTLIESPEAGIIAFNVVRPEPFPTGNNRDIPVSVQQLVYGGKTAGMGTSSKYLNRHNELLSLIREVHGPIKNKGSSEGLDTHVLQRTSPTDTNLVEKPKYFVRGPEEAGLM</sequence>
<evidence type="ECO:0000313" key="1">
    <source>
        <dbReference type="EMBL" id="MBW0515567.1"/>
    </source>
</evidence>
<dbReference type="Proteomes" id="UP000765509">
    <property type="component" value="Unassembled WGS sequence"/>
</dbReference>
<accession>A0A9Q3EDC4</accession>
<keyword evidence="2" id="KW-1185">Reference proteome</keyword>
<gene>
    <name evidence="1" type="ORF">O181_055282</name>
</gene>
<organism evidence="1 2">
    <name type="scientific">Austropuccinia psidii MF-1</name>
    <dbReference type="NCBI Taxonomy" id="1389203"/>
    <lineage>
        <taxon>Eukaryota</taxon>
        <taxon>Fungi</taxon>
        <taxon>Dikarya</taxon>
        <taxon>Basidiomycota</taxon>
        <taxon>Pucciniomycotina</taxon>
        <taxon>Pucciniomycetes</taxon>
        <taxon>Pucciniales</taxon>
        <taxon>Sphaerophragmiaceae</taxon>
        <taxon>Austropuccinia</taxon>
    </lineage>
</organism>
<reference evidence="1" key="1">
    <citation type="submission" date="2021-03" db="EMBL/GenBank/DDBJ databases">
        <title>Draft genome sequence of rust myrtle Austropuccinia psidii MF-1, a brazilian biotype.</title>
        <authorList>
            <person name="Quecine M.C."/>
            <person name="Pachon D.M.R."/>
            <person name="Bonatelli M.L."/>
            <person name="Correr F.H."/>
            <person name="Franceschini L.M."/>
            <person name="Leite T.F."/>
            <person name="Margarido G.R.A."/>
            <person name="Almeida C.A."/>
            <person name="Ferrarezi J.A."/>
            <person name="Labate C.A."/>
        </authorList>
    </citation>
    <scope>NUCLEOTIDE SEQUENCE</scope>
    <source>
        <strain evidence="1">MF-1</strain>
    </source>
</reference>
<name>A0A9Q3EDC4_9BASI</name>
<dbReference type="AlphaFoldDB" id="A0A9Q3EDC4"/>
<dbReference type="EMBL" id="AVOT02024702">
    <property type="protein sequence ID" value="MBW0515567.1"/>
    <property type="molecule type" value="Genomic_DNA"/>
</dbReference>
<comment type="caution">
    <text evidence="1">The sequence shown here is derived from an EMBL/GenBank/DDBJ whole genome shotgun (WGS) entry which is preliminary data.</text>
</comment>
<evidence type="ECO:0000313" key="2">
    <source>
        <dbReference type="Proteomes" id="UP000765509"/>
    </source>
</evidence>
<protein>
    <submittedName>
        <fullName evidence="1">Uncharacterized protein</fullName>
    </submittedName>
</protein>
<proteinExistence type="predicted"/>